<dbReference type="SUPFAM" id="SSF52047">
    <property type="entry name" value="RNI-like"/>
    <property type="match status" value="1"/>
</dbReference>
<reference evidence="4" key="3">
    <citation type="submission" date="2015-04" db="UniProtKB">
        <authorList>
            <consortium name="EnsemblPlants"/>
        </authorList>
    </citation>
    <scope>IDENTIFICATION</scope>
</reference>
<evidence type="ECO:0000256" key="1">
    <source>
        <dbReference type="SAM" id="MobiDB-lite"/>
    </source>
</evidence>
<reference evidence="5" key="2">
    <citation type="submission" date="2013-12" db="EMBL/GenBank/DDBJ databases">
        <authorList>
            <person name="Yu Y."/>
            <person name="Lee S."/>
            <person name="de Baynast K."/>
            <person name="Wissotski M."/>
            <person name="Liu L."/>
            <person name="Talag J."/>
            <person name="Goicoechea J."/>
            <person name="Angelova A."/>
            <person name="Jetty R."/>
            <person name="Kudrna D."/>
            <person name="Golser W."/>
            <person name="Rivera L."/>
            <person name="Zhang J."/>
            <person name="Wing R."/>
        </authorList>
    </citation>
    <scope>NUCLEOTIDE SEQUENCE</scope>
</reference>
<reference evidence="4 5" key="1">
    <citation type="submission" date="2012-08" db="EMBL/GenBank/DDBJ databases">
        <title>Oryza genome evolution.</title>
        <authorList>
            <person name="Wing R.A."/>
        </authorList>
    </citation>
    <scope>NUCLEOTIDE SEQUENCE</scope>
</reference>
<proteinExistence type="predicted"/>
<dbReference type="InterPro" id="IPR006566">
    <property type="entry name" value="FBD"/>
</dbReference>
<dbReference type="STRING" id="77586.A0A0D9WXQ6"/>
<evidence type="ECO:0000259" key="2">
    <source>
        <dbReference type="Pfam" id="PF08387"/>
    </source>
</evidence>
<dbReference type="Pfam" id="PF08387">
    <property type="entry name" value="FBD"/>
    <property type="match status" value="1"/>
</dbReference>
<dbReference type="Gramene" id="LPERR07G08970.1">
    <property type="protein sequence ID" value="LPERR07G08970.1"/>
    <property type="gene ID" value="LPERR07G08970"/>
</dbReference>
<dbReference type="AlphaFoldDB" id="A0A0D9WXQ6"/>
<evidence type="ECO:0000313" key="4">
    <source>
        <dbReference type="EnsemblPlants" id="LPERR07G08970.1"/>
    </source>
</evidence>
<dbReference type="InterPro" id="IPR032675">
    <property type="entry name" value="LRR_dom_sf"/>
</dbReference>
<dbReference type="HOGENOM" id="CLU_023151_0_1_1"/>
<feature type="domain" description="F-box/LRR-repeat protein 15/At3g58940/PEG3-like LRR" evidence="3">
    <location>
        <begin position="155"/>
        <end position="357"/>
    </location>
</feature>
<dbReference type="Pfam" id="PF24758">
    <property type="entry name" value="LRR_At5g56370"/>
    <property type="match status" value="1"/>
</dbReference>
<dbReference type="InterPro" id="IPR055411">
    <property type="entry name" value="LRR_FXL15/At3g58940/PEG3-like"/>
</dbReference>
<protein>
    <submittedName>
        <fullName evidence="4">Uncharacterized protein</fullName>
    </submittedName>
</protein>
<evidence type="ECO:0000259" key="3">
    <source>
        <dbReference type="Pfam" id="PF24758"/>
    </source>
</evidence>
<dbReference type="Gene3D" id="3.80.10.10">
    <property type="entry name" value="Ribonuclease Inhibitor"/>
    <property type="match status" value="1"/>
</dbReference>
<dbReference type="eggNOG" id="ENOG502SXR2">
    <property type="taxonomic scope" value="Eukaryota"/>
</dbReference>
<dbReference type="PANTHER" id="PTHR32141">
    <property type="match status" value="1"/>
</dbReference>
<evidence type="ECO:0000313" key="5">
    <source>
        <dbReference type="Proteomes" id="UP000032180"/>
    </source>
</evidence>
<dbReference type="InterPro" id="IPR055302">
    <property type="entry name" value="F-box_dom-containing"/>
</dbReference>
<accession>A0A0D9WXQ6</accession>
<organism evidence="4 5">
    <name type="scientific">Leersia perrieri</name>
    <dbReference type="NCBI Taxonomy" id="77586"/>
    <lineage>
        <taxon>Eukaryota</taxon>
        <taxon>Viridiplantae</taxon>
        <taxon>Streptophyta</taxon>
        <taxon>Embryophyta</taxon>
        <taxon>Tracheophyta</taxon>
        <taxon>Spermatophyta</taxon>
        <taxon>Magnoliopsida</taxon>
        <taxon>Liliopsida</taxon>
        <taxon>Poales</taxon>
        <taxon>Poaceae</taxon>
        <taxon>BOP clade</taxon>
        <taxon>Oryzoideae</taxon>
        <taxon>Oryzeae</taxon>
        <taxon>Oryzinae</taxon>
        <taxon>Leersia</taxon>
    </lineage>
</organism>
<dbReference type="SUPFAM" id="SSF81383">
    <property type="entry name" value="F-box domain"/>
    <property type="match status" value="1"/>
</dbReference>
<dbReference type="EnsemblPlants" id="LPERR07G08970.1">
    <property type="protein sequence ID" value="LPERR07G08970.1"/>
    <property type="gene ID" value="LPERR07G08970"/>
</dbReference>
<dbReference type="Proteomes" id="UP000032180">
    <property type="component" value="Chromosome 7"/>
</dbReference>
<name>A0A0D9WXQ6_9ORYZ</name>
<feature type="region of interest" description="Disordered" evidence="1">
    <location>
        <begin position="1"/>
        <end position="22"/>
    </location>
</feature>
<dbReference type="InterPro" id="IPR036047">
    <property type="entry name" value="F-box-like_dom_sf"/>
</dbReference>
<feature type="domain" description="FBD" evidence="2">
    <location>
        <begin position="376"/>
        <end position="417"/>
    </location>
</feature>
<keyword evidence="5" id="KW-1185">Reference proteome</keyword>
<dbReference type="PANTHER" id="PTHR32141:SF45">
    <property type="entry name" value="OS07G0285200 PROTEIN"/>
    <property type="match status" value="1"/>
</dbReference>
<sequence length="476" mass="53544">MHRMLRRRRNSDDGPSPDLHRVGGELIDDEAMMANRISRLPKEILGTIVSLLSTKDAACTQAISHHWRPIWGSAPLNLDMNALSVNERKRINIAGSILAAHKGPVQNLVLVSNYLERCNTTFGNWLNNLPVLNNLSHLDFQFGTSSTTTIYQENSMTYSLVLVALRFSQTLQLVSLSNCCFHDDMMSRPLYFPKLRKLRLHSITASSDVLSAVISACPALESLMFNYTKGMRHLHVRSASLRSISIGTTNGLKKEVGFQEIDMEDAPLLERVIPTVLDDGPAIIRVISAPRLKVLGILPNSISIIEIGTAVIHEMPSASMAMLVPTVRILVLQSDGPNLAAVVNLLKCFPFLEKMYIKQSLNTTVKNDLRNCVPGPVQCLEHHLKSIVLQRYQAKTHVVNFANFFILNAKVLEVMKFGVQNTTRDNEKWMNDQHRRLQINNKACQDARFEFDSQYWCGYLDSSRIDDFSVSDPFDL</sequence>